<evidence type="ECO:0000313" key="3">
    <source>
        <dbReference type="Proteomes" id="UP000076858"/>
    </source>
</evidence>
<dbReference type="OrthoDB" id="189220at2759"/>
<keyword evidence="3" id="KW-1185">Reference proteome</keyword>
<sequence>MRTRISGSPAPSFRSHSNREKKRVKKKKKKELDKFRFPVRSGNTGRIDSQLFAFTVYQFYGRTVVKNPIQFTLKREKERQARKINCQHGESVNHVGGRRRPTISDACQCGCYVCDGMTVNFRSELFDTNRQLAMPNLWRMVGRCFCGCPRSSESKTADSHSTFVEVIRVFL</sequence>
<organism evidence="2 3">
    <name type="scientific">Daphnia magna</name>
    <dbReference type="NCBI Taxonomy" id="35525"/>
    <lineage>
        <taxon>Eukaryota</taxon>
        <taxon>Metazoa</taxon>
        <taxon>Ecdysozoa</taxon>
        <taxon>Arthropoda</taxon>
        <taxon>Crustacea</taxon>
        <taxon>Branchiopoda</taxon>
        <taxon>Diplostraca</taxon>
        <taxon>Cladocera</taxon>
        <taxon>Anomopoda</taxon>
        <taxon>Daphniidae</taxon>
        <taxon>Daphnia</taxon>
    </lineage>
</organism>
<accession>A0A162TAL3</accession>
<dbReference type="Proteomes" id="UP000076858">
    <property type="component" value="Unassembled WGS sequence"/>
</dbReference>
<evidence type="ECO:0000256" key="1">
    <source>
        <dbReference type="SAM" id="MobiDB-lite"/>
    </source>
</evidence>
<dbReference type="AlphaFoldDB" id="A0A162TAL3"/>
<evidence type="ECO:0000313" key="2">
    <source>
        <dbReference type="EMBL" id="KZS22042.1"/>
    </source>
</evidence>
<comment type="caution">
    <text evidence="2">The sequence shown here is derived from an EMBL/GenBank/DDBJ whole genome shotgun (WGS) entry which is preliminary data.</text>
</comment>
<feature type="compositionally biased region" description="Basic residues" evidence="1">
    <location>
        <begin position="19"/>
        <end position="29"/>
    </location>
</feature>
<gene>
    <name evidence="2" type="ORF">APZ42_010940</name>
</gene>
<proteinExistence type="predicted"/>
<dbReference type="EMBL" id="LRGB01000005">
    <property type="protein sequence ID" value="KZS22042.1"/>
    <property type="molecule type" value="Genomic_DNA"/>
</dbReference>
<name>A0A162TAL3_9CRUS</name>
<protein>
    <submittedName>
        <fullName evidence="2">Uncharacterized protein</fullName>
    </submittedName>
</protein>
<feature type="region of interest" description="Disordered" evidence="1">
    <location>
        <begin position="1"/>
        <end position="32"/>
    </location>
</feature>
<reference evidence="2 3" key="1">
    <citation type="submission" date="2016-03" db="EMBL/GenBank/DDBJ databases">
        <title>EvidentialGene: Evidence-directed Construction of Genes on Genomes.</title>
        <authorList>
            <person name="Gilbert D.G."/>
            <person name="Choi J.-H."/>
            <person name="Mockaitis K."/>
            <person name="Colbourne J."/>
            <person name="Pfrender M."/>
        </authorList>
    </citation>
    <scope>NUCLEOTIDE SEQUENCE [LARGE SCALE GENOMIC DNA]</scope>
    <source>
        <strain evidence="2 3">Xinb3</strain>
        <tissue evidence="2">Complete organism</tissue>
    </source>
</reference>